<keyword evidence="2" id="KW-1185">Reference proteome</keyword>
<reference evidence="1" key="2">
    <citation type="submission" date="2015-06" db="UniProtKB">
        <authorList>
            <consortium name="EnsemblProtists"/>
        </authorList>
    </citation>
    <scope>IDENTIFICATION</scope>
    <source>
        <strain evidence="1">Emoy2</strain>
    </source>
</reference>
<protein>
    <submittedName>
        <fullName evidence="1">Uncharacterized protein</fullName>
    </submittedName>
</protein>
<dbReference type="AlphaFoldDB" id="M4BD63"/>
<sequence>MARKVRLAVQDVKMVVLRAAKGRYAVVLNGQDAQQTEEAIDVSCGSDADLSVQSNSMDKVLVHFIATSQRHLMISSPSHPMMKT</sequence>
<dbReference type="Proteomes" id="UP000011713">
    <property type="component" value="Unassembled WGS sequence"/>
</dbReference>
<dbReference type="EMBL" id="JH598146">
    <property type="status" value="NOT_ANNOTATED_CDS"/>
    <property type="molecule type" value="Genomic_DNA"/>
</dbReference>
<evidence type="ECO:0000313" key="2">
    <source>
        <dbReference type="Proteomes" id="UP000011713"/>
    </source>
</evidence>
<dbReference type="EnsemblProtists" id="HpaT804230">
    <property type="protein sequence ID" value="HpaP804230"/>
    <property type="gene ID" value="HpaG804230"/>
</dbReference>
<proteinExistence type="predicted"/>
<dbReference type="InParanoid" id="M4BD63"/>
<reference evidence="2" key="1">
    <citation type="journal article" date="2010" name="Science">
        <title>Signatures of adaptation to obligate biotrophy in the Hyaloperonospora arabidopsidis genome.</title>
        <authorList>
            <person name="Baxter L."/>
            <person name="Tripathy S."/>
            <person name="Ishaque N."/>
            <person name="Boot N."/>
            <person name="Cabral A."/>
            <person name="Kemen E."/>
            <person name="Thines M."/>
            <person name="Ah-Fong A."/>
            <person name="Anderson R."/>
            <person name="Badejoko W."/>
            <person name="Bittner-Eddy P."/>
            <person name="Boore J.L."/>
            <person name="Chibucos M.C."/>
            <person name="Coates M."/>
            <person name="Dehal P."/>
            <person name="Delehaunty K."/>
            <person name="Dong S."/>
            <person name="Downton P."/>
            <person name="Dumas B."/>
            <person name="Fabro G."/>
            <person name="Fronick C."/>
            <person name="Fuerstenberg S.I."/>
            <person name="Fulton L."/>
            <person name="Gaulin E."/>
            <person name="Govers F."/>
            <person name="Hughes L."/>
            <person name="Humphray S."/>
            <person name="Jiang R.H."/>
            <person name="Judelson H."/>
            <person name="Kamoun S."/>
            <person name="Kyung K."/>
            <person name="Meijer H."/>
            <person name="Minx P."/>
            <person name="Morris P."/>
            <person name="Nelson J."/>
            <person name="Phuntumart V."/>
            <person name="Qutob D."/>
            <person name="Rehmany A."/>
            <person name="Rougon-Cardoso A."/>
            <person name="Ryden P."/>
            <person name="Torto-Alalibo T."/>
            <person name="Studholme D."/>
            <person name="Wang Y."/>
            <person name="Win J."/>
            <person name="Wood J."/>
            <person name="Clifton S.W."/>
            <person name="Rogers J."/>
            <person name="Van den Ackerveken G."/>
            <person name="Jones J.D."/>
            <person name="McDowell J.M."/>
            <person name="Beynon J."/>
            <person name="Tyler B.M."/>
        </authorList>
    </citation>
    <scope>NUCLEOTIDE SEQUENCE [LARGE SCALE GENOMIC DNA]</scope>
    <source>
        <strain evidence="2">Emoy2</strain>
    </source>
</reference>
<evidence type="ECO:0000313" key="1">
    <source>
        <dbReference type="EnsemblProtists" id="HpaP804230"/>
    </source>
</evidence>
<organism evidence="1 2">
    <name type="scientific">Hyaloperonospora arabidopsidis (strain Emoy2)</name>
    <name type="common">Downy mildew agent</name>
    <name type="synonym">Peronospora arabidopsidis</name>
    <dbReference type="NCBI Taxonomy" id="559515"/>
    <lineage>
        <taxon>Eukaryota</taxon>
        <taxon>Sar</taxon>
        <taxon>Stramenopiles</taxon>
        <taxon>Oomycota</taxon>
        <taxon>Peronosporomycetes</taxon>
        <taxon>Peronosporales</taxon>
        <taxon>Peronosporaceae</taxon>
        <taxon>Hyaloperonospora</taxon>
    </lineage>
</organism>
<dbReference type="VEuPathDB" id="FungiDB:HpaG804230"/>
<accession>M4BD63</accession>
<name>M4BD63_HYAAE</name>
<dbReference type="HOGENOM" id="CLU_2710126_0_0_1"/>